<proteinExistence type="predicted"/>
<name>A0A1X7SFT2_AMPQE</name>
<dbReference type="Gene3D" id="3.10.20.90">
    <property type="entry name" value="Phosphatidylinositol 3-kinase Catalytic Subunit, Chain A, domain 1"/>
    <property type="match status" value="1"/>
</dbReference>
<dbReference type="EnsemblMetazoa" id="Aqu2.1.00942_001">
    <property type="protein sequence ID" value="Aqu2.1.00942_001"/>
    <property type="gene ID" value="Aqu2.1.00942"/>
</dbReference>
<evidence type="ECO:0000259" key="1">
    <source>
        <dbReference type="Pfam" id="PF14836"/>
    </source>
</evidence>
<protein>
    <recommendedName>
        <fullName evidence="1">Ubiquitin-like domain-containing protein</fullName>
    </recommendedName>
</protein>
<reference evidence="2" key="1">
    <citation type="submission" date="2017-05" db="UniProtKB">
        <authorList>
            <consortium name="EnsemblMetazoa"/>
        </authorList>
    </citation>
    <scope>IDENTIFICATION</scope>
</reference>
<sequence>DIVTVVKQLFKISDTTECRIWERDFTGKYTILTDFQQTVSLAGLYGGQLHLRFVSVLKK</sequence>
<dbReference type="InterPro" id="IPR028135">
    <property type="entry name" value="Ub_USP-typ"/>
</dbReference>
<dbReference type="AlphaFoldDB" id="A0A1X7SFT2"/>
<dbReference type="InParanoid" id="A0A1X7SFT2"/>
<dbReference type="Pfam" id="PF14836">
    <property type="entry name" value="Ubiquitin_3"/>
    <property type="match status" value="1"/>
</dbReference>
<accession>A0A1X7SFT2</accession>
<evidence type="ECO:0000313" key="2">
    <source>
        <dbReference type="EnsemblMetazoa" id="Aqu2.1.00942_001"/>
    </source>
</evidence>
<feature type="domain" description="Ubiquitin-like" evidence="1">
    <location>
        <begin position="6"/>
        <end position="49"/>
    </location>
</feature>
<organism evidence="2">
    <name type="scientific">Amphimedon queenslandica</name>
    <name type="common">Sponge</name>
    <dbReference type="NCBI Taxonomy" id="400682"/>
    <lineage>
        <taxon>Eukaryota</taxon>
        <taxon>Metazoa</taxon>
        <taxon>Porifera</taxon>
        <taxon>Demospongiae</taxon>
        <taxon>Heteroscleromorpha</taxon>
        <taxon>Haplosclerida</taxon>
        <taxon>Niphatidae</taxon>
        <taxon>Amphimedon</taxon>
    </lineage>
</organism>
<dbReference type="OrthoDB" id="265776at2759"/>